<dbReference type="SMART" id="SM00317">
    <property type="entry name" value="SET"/>
    <property type="match status" value="1"/>
</dbReference>
<name>A0A060SNP4_PYCCI</name>
<reference evidence="3" key="1">
    <citation type="submission" date="2014-01" db="EMBL/GenBank/DDBJ databases">
        <title>The genome of the white-rot fungus Pycnoporus cinnabarinus: a basidiomycete model with a versatile arsenal for lignocellulosic biomass breakdown.</title>
        <authorList>
            <person name="Levasseur A."/>
            <person name="Lomascolo A."/>
            <person name="Ruiz-Duenas F.J."/>
            <person name="Uzan E."/>
            <person name="Piumi F."/>
            <person name="Kues U."/>
            <person name="Ram A.F.J."/>
            <person name="Murat C."/>
            <person name="Haon M."/>
            <person name="Benoit I."/>
            <person name="Arfi Y."/>
            <person name="Chevret D."/>
            <person name="Drula E."/>
            <person name="Kwon M.J."/>
            <person name="Gouret P."/>
            <person name="Lesage-Meessen L."/>
            <person name="Lombard V."/>
            <person name="Mariette J."/>
            <person name="Noirot C."/>
            <person name="Park J."/>
            <person name="Patyshakuliyeva A."/>
            <person name="Wieneger R.A.B."/>
            <person name="Wosten H.A.B."/>
            <person name="Martin F."/>
            <person name="Coutinho P.M."/>
            <person name="de Vries R."/>
            <person name="Martinez A.T."/>
            <person name="Klopp C."/>
            <person name="Pontarotti P."/>
            <person name="Henrissat B."/>
            <person name="Record E."/>
        </authorList>
    </citation>
    <scope>NUCLEOTIDE SEQUENCE [LARGE SCALE GENOMIC DNA]</scope>
    <source>
        <strain evidence="3">BRFM137</strain>
    </source>
</reference>
<feature type="compositionally biased region" description="Low complexity" evidence="1">
    <location>
        <begin position="439"/>
        <end position="449"/>
    </location>
</feature>
<dbReference type="Gene3D" id="2.170.270.10">
    <property type="entry name" value="SET domain"/>
    <property type="match status" value="1"/>
</dbReference>
<dbReference type="Proteomes" id="UP000029665">
    <property type="component" value="Unassembled WGS sequence"/>
</dbReference>
<dbReference type="Pfam" id="PF02178">
    <property type="entry name" value="AT_hook"/>
    <property type="match status" value="2"/>
</dbReference>
<organism evidence="3 4">
    <name type="scientific">Pycnoporus cinnabarinus</name>
    <name type="common">Cinnabar-red polypore</name>
    <name type="synonym">Trametes cinnabarina</name>
    <dbReference type="NCBI Taxonomy" id="5643"/>
    <lineage>
        <taxon>Eukaryota</taxon>
        <taxon>Fungi</taxon>
        <taxon>Dikarya</taxon>
        <taxon>Basidiomycota</taxon>
        <taxon>Agaricomycotina</taxon>
        <taxon>Agaricomycetes</taxon>
        <taxon>Polyporales</taxon>
        <taxon>Polyporaceae</taxon>
        <taxon>Trametes</taxon>
    </lineage>
</organism>
<feature type="compositionally biased region" description="Low complexity" evidence="1">
    <location>
        <begin position="1107"/>
        <end position="1119"/>
    </location>
</feature>
<feature type="compositionally biased region" description="Polar residues" evidence="1">
    <location>
        <begin position="972"/>
        <end position="981"/>
    </location>
</feature>
<dbReference type="PROSITE" id="PS50280">
    <property type="entry name" value="SET"/>
    <property type="match status" value="1"/>
</dbReference>
<accession>A0A060SNP4</accession>
<feature type="compositionally biased region" description="Low complexity" evidence="1">
    <location>
        <begin position="758"/>
        <end position="775"/>
    </location>
</feature>
<dbReference type="CDD" id="cd10524">
    <property type="entry name" value="SET_Suv4-20-like"/>
    <property type="match status" value="1"/>
</dbReference>
<dbReference type="GO" id="GO:0042799">
    <property type="term" value="F:histone H4K20 methyltransferase activity"/>
    <property type="evidence" value="ECO:0007669"/>
    <property type="project" value="TreeGrafter"/>
</dbReference>
<feature type="compositionally biased region" description="Acidic residues" evidence="1">
    <location>
        <begin position="984"/>
        <end position="995"/>
    </location>
</feature>
<feature type="compositionally biased region" description="Basic and acidic residues" evidence="1">
    <location>
        <begin position="833"/>
        <end position="845"/>
    </location>
</feature>
<feature type="compositionally biased region" description="Polar residues" evidence="1">
    <location>
        <begin position="263"/>
        <end position="272"/>
    </location>
</feature>
<dbReference type="InterPro" id="IPR017956">
    <property type="entry name" value="AT_hook_DNA-bd_motif"/>
</dbReference>
<dbReference type="PANTHER" id="PTHR12977:SF4">
    <property type="entry name" value="HISTONE-LYSINE N-METHYLTRANSFERASE KMT5B"/>
    <property type="match status" value="1"/>
</dbReference>
<dbReference type="EMBL" id="CCBP010000323">
    <property type="protein sequence ID" value="CDO76015.1"/>
    <property type="molecule type" value="Genomic_DNA"/>
</dbReference>
<feature type="compositionally biased region" description="Low complexity" evidence="1">
    <location>
        <begin position="1203"/>
        <end position="1233"/>
    </location>
</feature>
<feature type="compositionally biased region" description="Basic and acidic residues" evidence="1">
    <location>
        <begin position="471"/>
        <end position="487"/>
    </location>
</feature>
<dbReference type="PANTHER" id="PTHR12977">
    <property type="entry name" value="SUPPRESSOR OF VARIEGATION 4-20-RELATED"/>
    <property type="match status" value="1"/>
</dbReference>
<feature type="compositionally biased region" description="Basic and acidic residues" evidence="1">
    <location>
        <begin position="879"/>
        <end position="888"/>
    </location>
</feature>
<comment type="caution">
    <text evidence="3">The sequence shown here is derived from an EMBL/GenBank/DDBJ whole genome shotgun (WGS) entry which is preliminary data.</text>
</comment>
<dbReference type="GO" id="GO:0005634">
    <property type="term" value="C:nucleus"/>
    <property type="evidence" value="ECO:0007669"/>
    <property type="project" value="TreeGrafter"/>
</dbReference>
<feature type="compositionally biased region" description="Low complexity" evidence="1">
    <location>
        <begin position="308"/>
        <end position="327"/>
    </location>
</feature>
<feature type="region of interest" description="Disordered" evidence="1">
    <location>
        <begin position="224"/>
        <end position="275"/>
    </location>
</feature>
<feature type="region of interest" description="Disordered" evidence="1">
    <location>
        <begin position="388"/>
        <end position="519"/>
    </location>
</feature>
<feature type="region of interest" description="Disordered" evidence="1">
    <location>
        <begin position="625"/>
        <end position="1048"/>
    </location>
</feature>
<protein>
    <recommendedName>
        <fullName evidence="2">SET domain-containing protein</fullName>
    </recommendedName>
</protein>
<dbReference type="OrthoDB" id="6627536at2759"/>
<proteinExistence type="predicted"/>
<dbReference type="STRING" id="5643.A0A060SNP4"/>
<dbReference type="SUPFAM" id="SSF82199">
    <property type="entry name" value="SET domain"/>
    <property type="match status" value="1"/>
</dbReference>
<dbReference type="InterPro" id="IPR039977">
    <property type="entry name" value="Suv4-20/Set9"/>
</dbReference>
<feature type="compositionally biased region" description="Basic residues" evidence="1">
    <location>
        <begin position="665"/>
        <end position="680"/>
    </location>
</feature>
<evidence type="ECO:0000259" key="2">
    <source>
        <dbReference type="PROSITE" id="PS50280"/>
    </source>
</evidence>
<feature type="region of interest" description="Disordered" evidence="1">
    <location>
        <begin position="585"/>
        <end position="607"/>
    </location>
</feature>
<dbReference type="GO" id="GO:0003677">
    <property type="term" value="F:DNA binding"/>
    <property type="evidence" value="ECO:0007669"/>
    <property type="project" value="InterPro"/>
</dbReference>
<sequence length="1292" mass="137981">MDPSRRLPKTDADQLLQIVRRLVATKGPPQTAIRQAVDDLLSLTAVRYYIRSYTQKQINAFATHASRYFELYLPSGSIEIAHTSRYSHRTGKSELCILATRPLAPGTVISELKGSMADLTEEEDKELKGTESGQPDGAGIRRDFSVIHSKQLKKNHLFLGPARFVNHDCDHNVELFREGRYITFRVIKHIGVGEEVTAHYGDGYFGRNNRHCLCETCERNGRGGYAPHNDDEVSDLGSSPGAADSDNGDSEWSSDRDDGAAGSHQQQASVNINERRTRRGVYAVLPDEEQDAADGTDAELDADVEPVSLSSDLTSLPPSSSSRPARPSKQDDTGLLTPDSETLAPESCPASAPSTPRKATPAESPFVISTRAQKARAASELESISVAIKGNAAPAASRSASAVRQLETPPLTSDNGSVVEGQSRRSSSRLRTRGGTGAGDAASSASRLSTPMPTLEIKGKASAHSSTADPTDLKGKGREDPEMEGRSLRRRAYVPTPADVQSASTKKPGDGPRGVDGKPLPTCITCKNVLPVISVDHQVVWGLALGRTGKRGRPRKNANIECPRCMRHFAIYAVKWPNRLPTDGSPAFLPTPRENRSTTPAHASSARVSHSALVSTLSHKLSHAALASRSASASVPHLPHKRQRTGDDRDRDRDDDDDDDGPSSKRQKLASPRKRGRPPKNKVGMSSKARELLGVQERRSERTRRPSLKLRESEPPPKLRPAPSSRAPVSSASTSSTSSAVTDYSLSTSKSEADDSSARAATAPLAALAPSTPVVVKKEPAAKIPTPKSLAVASQPREANGRFGKKESTNGRYMRKNYHFTAAGRRLARNKKPKQETKAEIKPAADGDAATQDGRASTAGDGGSSVAQKRSHDEAEEEERAKRFKLEVTDDLCDTRGVQVKIEGEEGDLSGSSNEDDGSQEDEEEEQLFLRPRLTVTGKSGVGLLSRPNPLTFARRKWTSVPPEDPPELPSAMTSSSGPHSSTDDDADLPDTPQDDGDHPAVAVIQAGNEVDDPEEDEGEDDEDNYDDGADDHASSDDSQEQLTLRRPALAMKSRFVGSMTFKPSPFNLARRRWAPGVGQSAGAGGALAGAEGEADRSANRSHPDSSDSAAPSGSSVPSFADLFEADEQDPDPASAVDDDSQAAAPGSIDPGVSSEEEGFRPSILSIFKPGRRSSSASSALVELTDDSERIVERLVGVSDPTISSAESRPISSSAESRPTTASSAVPIPSPVSQKSPGMAWKQTVLLPMNVPFLHTVSACATATVTLTADISPAPTKLMRAGWDSGSSDETD</sequence>
<feature type="compositionally biased region" description="Acidic residues" evidence="1">
    <location>
        <begin position="1124"/>
        <end position="1141"/>
    </location>
</feature>
<feature type="compositionally biased region" description="Basic and acidic residues" evidence="1">
    <location>
        <begin position="1094"/>
        <end position="1106"/>
    </location>
</feature>
<feature type="compositionally biased region" description="Low complexity" evidence="1">
    <location>
        <begin position="392"/>
        <end position="402"/>
    </location>
</feature>
<evidence type="ECO:0000313" key="3">
    <source>
        <dbReference type="EMBL" id="CDO76015.1"/>
    </source>
</evidence>
<feature type="region of interest" description="Disordered" evidence="1">
    <location>
        <begin position="308"/>
        <end position="366"/>
    </location>
</feature>
<feature type="region of interest" description="Disordered" evidence="1">
    <location>
        <begin position="1077"/>
        <end position="1235"/>
    </location>
</feature>
<evidence type="ECO:0000313" key="4">
    <source>
        <dbReference type="Proteomes" id="UP000029665"/>
    </source>
</evidence>
<feature type="compositionally biased region" description="Acidic residues" evidence="1">
    <location>
        <begin position="1010"/>
        <end position="1030"/>
    </location>
</feature>
<feature type="compositionally biased region" description="Basic and acidic residues" evidence="1">
    <location>
        <begin position="688"/>
        <end position="717"/>
    </location>
</feature>
<evidence type="ECO:0000256" key="1">
    <source>
        <dbReference type="SAM" id="MobiDB-lite"/>
    </source>
</evidence>
<feature type="compositionally biased region" description="Low complexity" evidence="1">
    <location>
        <begin position="721"/>
        <end position="742"/>
    </location>
</feature>
<feature type="compositionally biased region" description="Acidic residues" evidence="1">
    <location>
        <begin position="914"/>
        <end position="927"/>
    </location>
</feature>
<feature type="compositionally biased region" description="Basic and acidic residues" evidence="1">
    <location>
        <begin position="507"/>
        <end position="516"/>
    </location>
</feature>
<feature type="domain" description="SET" evidence="2">
    <location>
        <begin position="76"/>
        <end position="201"/>
    </location>
</feature>
<feature type="compositionally biased region" description="Low complexity" evidence="1">
    <location>
        <begin position="625"/>
        <end position="634"/>
    </location>
</feature>
<dbReference type="Pfam" id="PF00856">
    <property type="entry name" value="SET"/>
    <property type="match status" value="1"/>
</dbReference>
<dbReference type="InterPro" id="IPR001214">
    <property type="entry name" value="SET_dom"/>
</dbReference>
<dbReference type="SMART" id="SM00384">
    <property type="entry name" value="AT_hook"/>
    <property type="match status" value="2"/>
</dbReference>
<dbReference type="InterPro" id="IPR046341">
    <property type="entry name" value="SET_dom_sf"/>
</dbReference>
<keyword evidence="4" id="KW-1185">Reference proteome</keyword>
<dbReference type="HOGENOM" id="CLU_006599_0_0_1"/>
<feature type="region of interest" description="Disordered" evidence="1">
    <location>
        <begin position="120"/>
        <end position="140"/>
    </location>
</feature>
<dbReference type="OMA" id="HFAIYAV"/>
<gene>
    <name evidence="3" type="ORF">BN946_scf184665.g7</name>
</gene>